<dbReference type="EMBL" id="UINC01027151">
    <property type="protein sequence ID" value="SVB05919.1"/>
    <property type="molecule type" value="Genomic_DNA"/>
</dbReference>
<organism evidence="1">
    <name type="scientific">marine metagenome</name>
    <dbReference type="NCBI Taxonomy" id="408172"/>
    <lineage>
        <taxon>unclassified sequences</taxon>
        <taxon>metagenomes</taxon>
        <taxon>ecological metagenomes</taxon>
    </lineage>
</organism>
<reference evidence="1" key="1">
    <citation type="submission" date="2018-05" db="EMBL/GenBank/DDBJ databases">
        <authorList>
            <person name="Lanie J.A."/>
            <person name="Ng W.-L."/>
            <person name="Kazmierczak K.M."/>
            <person name="Andrzejewski T.M."/>
            <person name="Davidsen T.M."/>
            <person name="Wayne K.J."/>
            <person name="Tettelin H."/>
            <person name="Glass J.I."/>
            <person name="Rusch D."/>
            <person name="Podicherti R."/>
            <person name="Tsui H.-C.T."/>
            <person name="Winkler M.E."/>
        </authorList>
    </citation>
    <scope>NUCLEOTIDE SEQUENCE</scope>
</reference>
<gene>
    <name evidence="1" type="ORF">METZ01_LOCUS158773</name>
</gene>
<evidence type="ECO:0000313" key="1">
    <source>
        <dbReference type="EMBL" id="SVB05919.1"/>
    </source>
</evidence>
<dbReference type="AlphaFoldDB" id="A0A382AWT1"/>
<protein>
    <submittedName>
        <fullName evidence="1">Uncharacterized protein</fullName>
    </submittedName>
</protein>
<feature type="non-terminal residue" evidence="1">
    <location>
        <position position="122"/>
    </location>
</feature>
<sequence length="122" mass="12078">MIKNKKIFAITSVLALSIGLLAAQGSELYGGGVAGSGMRNGTAGASQLLIPQGAKYLTGGGAVAYATGVGAAYWNPAGVARAGASLETTFSNRSYIADMSVVHAGAGLKLGANAFAVTIRSI</sequence>
<name>A0A382AWT1_9ZZZZ</name>
<proteinExistence type="predicted"/>
<accession>A0A382AWT1</accession>